<name>B4H4P6_DROPE</name>
<gene>
    <name evidence="1" type="primary">Dper\GL18271</name>
    <name evidence="1" type="ORF">Dper_GL18271</name>
</gene>
<protein>
    <submittedName>
        <fullName evidence="1">GL18271</fullName>
    </submittedName>
</protein>
<keyword evidence="2" id="KW-1185">Reference proteome</keyword>
<dbReference type="HOGENOM" id="CLU_2500286_0_0_1"/>
<proteinExistence type="predicted"/>
<evidence type="ECO:0000313" key="2">
    <source>
        <dbReference type="Proteomes" id="UP000008744"/>
    </source>
</evidence>
<sequence length="86" mass="9809">MCPPIYPPDVSSPQQTVIQNIRNIQLGGIFRQLLLDLNRPATLDDITGWLVQRNREEQEQQEPGRSSSSSNKDIVILIATLKMKFF</sequence>
<evidence type="ECO:0000313" key="1">
    <source>
        <dbReference type="EMBL" id="EDW32658.1"/>
    </source>
</evidence>
<accession>B4H4P6</accession>
<dbReference type="AlphaFoldDB" id="B4H4P6"/>
<organism evidence="2">
    <name type="scientific">Drosophila persimilis</name>
    <name type="common">Fruit fly</name>
    <dbReference type="NCBI Taxonomy" id="7234"/>
    <lineage>
        <taxon>Eukaryota</taxon>
        <taxon>Metazoa</taxon>
        <taxon>Ecdysozoa</taxon>
        <taxon>Arthropoda</taxon>
        <taxon>Hexapoda</taxon>
        <taxon>Insecta</taxon>
        <taxon>Pterygota</taxon>
        <taxon>Neoptera</taxon>
        <taxon>Endopterygota</taxon>
        <taxon>Diptera</taxon>
        <taxon>Brachycera</taxon>
        <taxon>Muscomorpha</taxon>
        <taxon>Ephydroidea</taxon>
        <taxon>Drosophilidae</taxon>
        <taxon>Drosophila</taxon>
        <taxon>Sophophora</taxon>
    </lineage>
</organism>
<dbReference type="Proteomes" id="UP000008744">
    <property type="component" value="Unassembled WGS sequence"/>
</dbReference>
<reference evidence="1 2" key="1">
    <citation type="journal article" date="2007" name="Nature">
        <title>Evolution of genes and genomes on the Drosophila phylogeny.</title>
        <authorList>
            <consortium name="Drosophila 12 Genomes Consortium"/>
            <person name="Clark A.G."/>
            <person name="Eisen M.B."/>
            <person name="Smith D.R."/>
            <person name="Bergman C.M."/>
            <person name="Oliver B."/>
            <person name="Markow T.A."/>
            <person name="Kaufman T.C."/>
            <person name="Kellis M."/>
            <person name="Gelbart W."/>
            <person name="Iyer V.N."/>
            <person name="Pollard D.A."/>
            <person name="Sackton T.B."/>
            <person name="Larracuente A.M."/>
            <person name="Singh N.D."/>
            <person name="Abad J.P."/>
            <person name="Abt D.N."/>
            <person name="Adryan B."/>
            <person name="Aguade M."/>
            <person name="Akashi H."/>
            <person name="Anderson W.W."/>
            <person name="Aquadro C.F."/>
            <person name="Ardell D.H."/>
            <person name="Arguello R."/>
            <person name="Artieri C.G."/>
            <person name="Barbash D.A."/>
            <person name="Barker D."/>
            <person name="Barsanti P."/>
            <person name="Batterham P."/>
            <person name="Batzoglou S."/>
            <person name="Begun D."/>
            <person name="Bhutkar A."/>
            <person name="Blanco E."/>
            <person name="Bosak S.A."/>
            <person name="Bradley R.K."/>
            <person name="Brand A.D."/>
            <person name="Brent M.R."/>
            <person name="Brooks A.N."/>
            <person name="Brown R.H."/>
            <person name="Butlin R.K."/>
            <person name="Caggese C."/>
            <person name="Calvi B.R."/>
            <person name="Bernardo de Carvalho A."/>
            <person name="Caspi A."/>
            <person name="Castrezana S."/>
            <person name="Celniker S.E."/>
            <person name="Chang J.L."/>
            <person name="Chapple C."/>
            <person name="Chatterji S."/>
            <person name="Chinwalla A."/>
            <person name="Civetta A."/>
            <person name="Clifton S.W."/>
            <person name="Comeron J.M."/>
            <person name="Costello J.C."/>
            <person name="Coyne J.A."/>
            <person name="Daub J."/>
            <person name="David R.G."/>
            <person name="Delcher A.L."/>
            <person name="Delehaunty K."/>
            <person name="Do C.B."/>
            <person name="Ebling H."/>
            <person name="Edwards K."/>
            <person name="Eickbush T."/>
            <person name="Evans J.D."/>
            <person name="Filipski A."/>
            <person name="Findeiss S."/>
            <person name="Freyhult E."/>
            <person name="Fulton L."/>
            <person name="Fulton R."/>
            <person name="Garcia A.C."/>
            <person name="Gardiner A."/>
            <person name="Garfield D.A."/>
            <person name="Garvin B.E."/>
            <person name="Gibson G."/>
            <person name="Gilbert D."/>
            <person name="Gnerre S."/>
            <person name="Godfrey J."/>
            <person name="Good R."/>
            <person name="Gotea V."/>
            <person name="Gravely B."/>
            <person name="Greenberg A.J."/>
            <person name="Griffiths-Jones S."/>
            <person name="Gross S."/>
            <person name="Guigo R."/>
            <person name="Gustafson E.A."/>
            <person name="Haerty W."/>
            <person name="Hahn M.W."/>
            <person name="Halligan D.L."/>
            <person name="Halpern A.L."/>
            <person name="Halter G.M."/>
            <person name="Han M.V."/>
            <person name="Heger A."/>
            <person name="Hillier L."/>
            <person name="Hinrichs A.S."/>
            <person name="Holmes I."/>
            <person name="Hoskins R.A."/>
            <person name="Hubisz M.J."/>
            <person name="Hultmark D."/>
            <person name="Huntley M.A."/>
            <person name="Jaffe D.B."/>
            <person name="Jagadeeshan S."/>
            <person name="Jeck W.R."/>
            <person name="Johnson J."/>
            <person name="Jones C.D."/>
            <person name="Jordan W.C."/>
            <person name="Karpen G.H."/>
            <person name="Kataoka E."/>
            <person name="Keightley P.D."/>
            <person name="Kheradpour P."/>
            <person name="Kirkness E.F."/>
            <person name="Koerich L.B."/>
            <person name="Kristiansen K."/>
            <person name="Kudrna D."/>
            <person name="Kulathinal R.J."/>
            <person name="Kumar S."/>
            <person name="Kwok R."/>
            <person name="Lander E."/>
            <person name="Langley C.H."/>
            <person name="Lapoint R."/>
            <person name="Lazzaro B.P."/>
            <person name="Lee S.J."/>
            <person name="Levesque L."/>
            <person name="Li R."/>
            <person name="Lin C.F."/>
            <person name="Lin M.F."/>
            <person name="Lindblad-Toh K."/>
            <person name="Llopart A."/>
            <person name="Long M."/>
            <person name="Low L."/>
            <person name="Lozovsky E."/>
            <person name="Lu J."/>
            <person name="Luo M."/>
            <person name="Machado C.A."/>
            <person name="Makalowski W."/>
            <person name="Marzo M."/>
            <person name="Matsuda M."/>
            <person name="Matzkin L."/>
            <person name="McAllister B."/>
            <person name="McBride C.S."/>
            <person name="McKernan B."/>
            <person name="McKernan K."/>
            <person name="Mendez-Lago M."/>
            <person name="Minx P."/>
            <person name="Mollenhauer M.U."/>
            <person name="Montooth K."/>
            <person name="Mount S.M."/>
            <person name="Mu X."/>
            <person name="Myers E."/>
            <person name="Negre B."/>
            <person name="Newfeld S."/>
            <person name="Nielsen R."/>
            <person name="Noor M.A."/>
            <person name="O'Grady P."/>
            <person name="Pachter L."/>
            <person name="Papaceit M."/>
            <person name="Parisi M.J."/>
            <person name="Parisi M."/>
            <person name="Parts L."/>
            <person name="Pedersen J.S."/>
            <person name="Pesole G."/>
            <person name="Phillippy A.M."/>
            <person name="Ponting C.P."/>
            <person name="Pop M."/>
            <person name="Porcelli D."/>
            <person name="Powell J.R."/>
            <person name="Prohaska S."/>
            <person name="Pruitt K."/>
            <person name="Puig M."/>
            <person name="Quesneville H."/>
            <person name="Ram K.R."/>
            <person name="Rand D."/>
            <person name="Rasmussen M.D."/>
            <person name="Reed L.K."/>
            <person name="Reenan R."/>
            <person name="Reily A."/>
            <person name="Remington K.A."/>
            <person name="Rieger T.T."/>
            <person name="Ritchie M.G."/>
            <person name="Robin C."/>
            <person name="Rogers Y.H."/>
            <person name="Rohde C."/>
            <person name="Rozas J."/>
            <person name="Rubenfield M.J."/>
            <person name="Ruiz A."/>
            <person name="Russo S."/>
            <person name="Salzberg S.L."/>
            <person name="Sanchez-Gracia A."/>
            <person name="Saranga D.J."/>
            <person name="Sato H."/>
            <person name="Schaeffer S.W."/>
            <person name="Schatz M.C."/>
            <person name="Schlenke T."/>
            <person name="Schwartz R."/>
            <person name="Segarra C."/>
            <person name="Singh R.S."/>
            <person name="Sirot L."/>
            <person name="Sirota M."/>
            <person name="Sisneros N.B."/>
            <person name="Smith C.D."/>
            <person name="Smith T.F."/>
            <person name="Spieth J."/>
            <person name="Stage D.E."/>
            <person name="Stark A."/>
            <person name="Stephan W."/>
            <person name="Strausberg R.L."/>
            <person name="Strempel S."/>
            <person name="Sturgill D."/>
            <person name="Sutton G."/>
            <person name="Sutton G.G."/>
            <person name="Tao W."/>
            <person name="Teichmann S."/>
            <person name="Tobari Y.N."/>
            <person name="Tomimura Y."/>
            <person name="Tsolas J.M."/>
            <person name="Valente V.L."/>
            <person name="Venter E."/>
            <person name="Venter J.C."/>
            <person name="Vicario S."/>
            <person name="Vieira F.G."/>
            <person name="Vilella A.J."/>
            <person name="Villasante A."/>
            <person name="Walenz B."/>
            <person name="Wang J."/>
            <person name="Wasserman M."/>
            <person name="Watts T."/>
            <person name="Wilson D."/>
            <person name="Wilson R.K."/>
            <person name="Wing R.A."/>
            <person name="Wolfner M.F."/>
            <person name="Wong A."/>
            <person name="Wong G.K."/>
            <person name="Wu C.I."/>
            <person name="Wu G."/>
            <person name="Yamamoto D."/>
            <person name="Yang H.P."/>
            <person name="Yang S.P."/>
            <person name="Yorke J.A."/>
            <person name="Yoshida K."/>
            <person name="Zdobnov E."/>
            <person name="Zhang P."/>
            <person name="Zhang Y."/>
            <person name="Zimin A.V."/>
            <person name="Baldwin J."/>
            <person name="Abdouelleil A."/>
            <person name="Abdulkadir J."/>
            <person name="Abebe A."/>
            <person name="Abera B."/>
            <person name="Abreu J."/>
            <person name="Acer S.C."/>
            <person name="Aftuck L."/>
            <person name="Alexander A."/>
            <person name="An P."/>
            <person name="Anderson E."/>
            <person name="Anderson S."/>
            <person name="Arachi H."/>
            <person name="Azer M."/>
            <person name="Bachantsang P."/>
            <person name="Barry A."/>
            <person name="Bayul T."/>
            <person name="Berlin A."/>
            <person name="Bessette D."/>
            <person name="Bloom T."/>
            <person name="Blye J."/>
            <person name="Boguslavskiy L."/>
            <person name="Bonnet C."/>
            <person name="Boukhgalter B."/>
            <person name="Bourzgui I."/>
            <person name="Brown A."/>
            <person name="Cahill P."/>
            <person name="Channer S."/>
            <person name="Cheshatsang Y."/>
            <person name="Chuda L."/>
            <person name="Citroen M."/>
            <person name="Collymore A."/>
            <person name="Cooke P."/>
            <person name="Costello M."/>
            <person name="D'Aco K."/>
            <person name="Daza R."/>
            <person name="De Haan G."/>
            <person name="DeGray S."/>
            <person name="DeMaso C."/>
            <person name="Dhargay N."/>
            <person name="Dooley K."/>
            <person name="Dooley E."/>
            <person name="Doricent M."/>
            <person name="Dorje P."/>
            <person name="Dorjee K."/>
            <person name="Dupes A."/>
            <person name="Elong R."/>
            <person name="Falk J."/>
            <person name="Farina A."/>
            <person name="Faro S."/>
            <person name="Ferguson D."/>
            <person name="Fisher S."/>
            <person name="Foley C.D."/>
            <person name="Franke A."/>
            <person name="Friedrich D."/>
            <person name="Gadbois L."/>
            <person name="Gearin G."/>
            <person name="Gearin C.R."/>
            <person name="Giannoukos G."/>
            <person name="Goode T."/>
            <person name="Graham J."/>
            <person name="Grandbois E."/>
            <person name="Grewal S."/>
            <person name="Gyaltsen K."/>
            <person name="Hafez N."/>
            <person name="Hagos B."/>
            <person name="Hall J."/>
            <person name="Henson C."/>
            <person name="Hollinger A."/>
            <person name="Honan T."/>
            <person name="Huard M.D."/>
            <person name="Hughes L."/>
            <person name="Hurhula B."/>
            <person name="Husby M.E."/>
            <person name="Kamat A."/>
            <person name="Kanga B."/>
            <person name="Kashin S."/>
            <person name="Khazanovich D."/>
            <person name="Kisner P."/>
            <person name="Lance K."/>
            <person name="Lara M."/>
            <person name="Lee W."/>
            <person name="Lennon N."/>
            <person name="Letendre F."/>
            <person name="LeVine R."/>
            <person name="Lipovsky A."/>
            <person name="Liu X."/>
            <person name="Liu J."/>
            <person name="Liu S."/>
            <person name="Lokyitsang T."/>
            <person name="Lokyitsang Y."/>
            <person name="Lubonja R."/>
            <person name="Lui A."/>
            <person name="MacDonald P."/>
            <person name="Magnisalis V."/>
            <person name="Maru K."/>
            <person name="Matthews C."/>
            <person name="McCusker W."/>
            <person name="McDonough S."/>
            <person name="Mehta T."/>
            <person name="Meldrim J."/>
            <person name="Meneus L."/>
            <person name="Mihai O."/>
            <person name="Mihalev A."/>
            <person name="Mihova T."/>
            <person name="Mittelman R."/>
            <person name="Mlenga V."/>
            <person name="Montmayeur A."/>
            <person name="Mulrain L."/>
            <person name="Navidi A."/>
            <person name="Naylor J."/>
            <person name="Negash T."/>
            <person name="Nguyen T."/>
            <person name="Nguyen N."/>
            <person name="Nicol R."/>
            <person name="Norbu C."/>
            <person name="Norbu N."/>
            <person name="Novod N."/>
            <person name="O'Neill B."/>
            <person name="Osman S."/>
            <person name="Markiewicz E."/>
            <person name="Oyono O.L."/>
            <person name="Patti C."/>
            <person name="Phunkhang P."/>
            <person name="Pierre F."/>
            <person name="Priest M."/>
            <person name="Raghuraman S."/>
            <person name="Rege F."/>
            <person name="Reyes R."/>
            <person name="Rise C."/>
            <person name="Rogov P."/>
            <person name="Ross K."/>
            <person name="Ryan E."/>
            <person name="Settipalli S."/>
            <person name="Shea T."/>
            <person name="Sherpa N."/>
            <person name="Shi L."/>
            <person name="Shih D."/>
            <person name="Sparrow T."/>
            <person name="Spaulding J."/>
            <person name="Stalker J."/>
            <person name="Stange-Thomann N."/>
            <person name="Stavropoulos S."/>
            <person name="Stone C."/>
            <person name="Strader C."/>
            <person name="Tesfaye S."/>
            <person name="Thomson T."/>
            <person name="Thoulutsang Y."/>
            <person name="Thoulutsang D."/>
            <person name="Topham K."/>
            <person name="Topping I."/>
            <person name="Tsamla T."/>
            <person name="Vassiliev H."/>
            <person name="Vo A."/>
            <person name="Wangchuk T."/>
            <person name="Wangdi T."/>
            <person name="Weiand M."/>
            <person name="Wilkinson J."/>
            <person name="Wilson A."/>
            <person name="Yadav S."/>
            <person name="Young G."/>
            <person name="Yu Q."/>
            <person name="Zembek L."/>
            <person name="Zhong D."/>
            <person name="Zimmer A."/>
            <person name="Zwirko Z."/>
            <person name="Jaffe D.B."/>
            <person name="Alvarez P."/>
            <person name="Brockman W."/>
            <person name="Butler J."/>
            <person name="Chin C."/>
            <person name="Gnerre S."/>
            <person name="Grabherr M."/>
            <person name="Kleber M."/>
            <person name="Mauceli E."/>
            <person name="MacCallum I."/>
        </authorList>
    </citation>
    <scope>NUCLEOTIDE SEQUENCE [LARGE SCALE GENOMIC DNA]</scope>
    <source>
        <strain evidence="2">MSH-3 / Tucson 14011-0111.49</strain>
    </source>
</reference>
<dbReference type="EMBL" id="CH479209">
    <property type="protein sequence ID" value="EDW32658.1"/>
    <property type="molecule type" value="Genomic_DNA"/>
</dbReference>